<keyword evidence="2" id="KW-1185">Reference proteome</keyword>
<reference evidence="1" key="1">
    <citation type="submission" date="2016-08" db="EMBL/GenBank/DDBJ databases">
        <authorList>
            <person name="Ngugi D.K."/>
            <person name="Miyake S."/>
            <person name="Stingl U."/>
        </authorList>
    </citation>
    <scope>NUCLEOTIDE SEQUENCE</scope>
    <source>
        <strain evidence="1">SCG-B11WGA-EpuloA1</strain>
    </source>
</reference>
<evidence type="ECO:0000313" key="1">
    <source>
        <dbReference type="EMBL" id="ONI38794.1"/>
    </source>
</evidence>
<comment type="caution">
    <text evidence="1">The sequence shown here is derived from an EMBL/GenBank/DDBJ whole genome shotgun (WGS) entry which is preliminary data.</text>
</comment>
<evidence type="ECO:0000313" key="2">
    <source>
        <dbReference type="Proteomes" id="UP000188605"/>
    </source>
</evidence>
<dbReference type="EMBL" id="LJDB01000078">
    <property type="protein sequence ID" value="ONI38794.1"/>
    <property type="molecule type" value="Genomic_DNA"/>
</dbReference>
<proteinExistence type="predicted"/>
<organism evidence="1 2">
    <name type="scientific">Candidatus Epulonipiscium fishelsonii</name>
    <dbReference type="NCBI Taxonomy" id="77094"/>
    <lineage>
        <taxon>Bacteria</taxon>
        <taxon>Bacillati</taxon>
        <taxon>Bacillota</taxon>
        <taxon>Clostridia</taxon>
        <taxon>Lachnospirales</taxon>
        <taxon>Lachnospiraceae</taxon>
        <taxon>Candidatus Epulonipiscium</taxon>
    </lineage>
</organism>
<name>A0ACC8X958_9FIRM</name>
<accession>A0ACC8X958</accession>
<sequence length="444" mass="51114">MFCAIKISKSDPTPLYIQLANELIRLIETGTLPAKTKLPTIRNLSNKLRINRDTVVNAYRVLESKNLVIAHIGSGTYVSPITPAKAAQSLTPISCSKAYFDKSIFSIDISKDLLNQMLDDDGWNVFIDPLQRERQLMRQSINEYLHSVGINSSPANTRLINHSSKFILELMKLSTKSVICVEAYRDLIYTTVLKNLGFKIIEIPLNKDGLDLEFLETQLKSHSVAYIMITPYLQNPTGICYSEENKLQILNLSEQYDTFVIEDETFTDFVFQDINIKPCYVLDKNDRVIYLNNFCKLYMPHLDYCFAVLPQSISKSLNCSSEFTLKERLLRYYLESDYFANIHANLIESTYSKYMAVYEAISKRTDIFEIANNIGGLFFWVKTTNIDITELHKMFLFNNIVVSPEDLFCTTSNNEYFRLSISSLNDLEIEQLILFLNTLKLPYI</sequence>
<dbReference type="Proteomes" id="UP000188605">
    <property type="component" value="Unassembled WGS sequence"/>
</dbReference>
<gene>
    <name evidence="1" type="ORF">AN396_09930</name>
</gene>
<protein>
    <submittedName>
        <fullName evidence="1">Uncharacterized protein</fullName>
    </submittedName>
</protein>